<dbReference type="AlphaFoldDB" id="A0A2P2R4W1"/>
<sequence length="43" mass="4866">MTLLSALMYIEICSVNVIYFNCLESKLPQSLVITLLDYLVQLG</sequence>
<evidence type="ECO:0000313" key="1">
    <source>
        <dbReference type="EMBL" id="MBX74241.1"/>
    </source>
</evidence>
<dbReference type="EMBL" id="GGEC01093757">
    <property type="protein sequence ID" value="MBX74241.1"/>
    <property type="molecule type" value="Transcribed_RNA"/>
</dbReference>
<accession>A0A2P2R4W1</accession>
<organism evidence="1">
    <name type="scientific">Rhizophora mucronata</name>
    <name type="common">Asiatic mangrove</name>
    <dbReference type="NCBI Taxonomy" id="61149"/>
    <lineage>
        <taxon>Eukaryota</taxon>
        <taxon>Viridiplantae</taxon>
        <taxon>Streptophyta</taxon>
        <taxon>Embryophyta</taxon>
        <taxon>Tracheophyta</taxon>
        <taxon>Spermatophyta</taxon>
        <taxon>Magnoliopsida</taxon>
        <taxon>eudicotyledons</taxon>
        <taxon>Gunneridae</taxon>
        <taxon>Pentapetalae</taxon>
        <taxon>rosids</taxon>
        <taxon>fabids</taxon>
        <taxon>Malpighiales</taxon>
        <taxon>Rhizophoraceae</taxon>
        <taxon>Rhizophora</taxon>
    </lineage>
</organism>
<proteinExistence type="predicted"/>
<protein>
    <submittedName>
        <fullName evidence="1">Uncharacterized protein</fullName>
    </submittedName>
</protein>
<reference evidence="1" key="1">
    <citation type="submission" date="2018-02" db="EMBL/GenBank/DDBJ databases">
        <title>Rhizophora mucronata_Transcriptome.</title>
        <authorList>
            <person name="Meera S.P."/>
            <person name="Sreeshan A."/>
            <person name="Augustine A."/>
        </authorList>
    </citation>
    <scope>NUCLEOTIDE SEQUENCE</scope>
    <source>
        <tissue evidence="1">Leaf</tissue>
    </source>
</reference>
<name>A0A2P2R4W1_RHIMU</name>